<evidence type="ECO:0000256" key="1">
    <source>
        <dbReference type="SAM" id="SignalP"/>
    </source>
</evidence>
<feature type="signal peptide" evidence="1">
    <location>
        <begin position="1"/>
        <end position="24"/>
    </location>
</feature>
<evidence type="ECO:0000313" key="2">
    <source>
        <dbReference type="EMBL" id="QIK41854.1"/>
    </source>
</evidence>
<proteinExistence type="predicted"/>
<gene>
    <name evidence="2" type="ORF">G8E03_14475</name>
</gene>
<dbReference type="RefSeq" id="WP_166193440.1">
    <property type="nucleotide sequence ID" value="NZ_CP049811.1"/>
</dbReference>
<protein>
    <recommendedName>
        <fullName evidence="4">Lipoprotein</fullName>
    </recommendedName>
</protein>
<organism evidence="2 3">
    <name type="scientific">Pontivivens nitratireducens</name>
    <dbReference type="NCBI Taxonomy" id="2758038"/>
    <lineage>
        <taxon>Bacteria</taxon>
        <taxon>Pseudomonadati</taxon>
        <taxon>Pseudomonadota</taxon>
        <taxon>Alphaproteobacteria</taxon>
        <taxon>Rhodobacterales</taxon>
        <taxon>Paracoccaceae</taxon>
        <taxon>Pontivivens</taxon>
    </lineage>
</organism>
<keyword evidence="1" id="KW-0732">Signal</keyword>
<sequence>MKCLLPLPLLAACAAPVETPVASAEPVAPVAPVAVTLSGPQAVAALDQICGDGSDRFLNFGQRLAIVQQSGELPETATATLVGGTCTLTFIPEGDAEALRTALSALGRPLDTTETGGVYIRPNDAVIIFTHDDPSEWKLQTYRAV</sequence>
<dbReference type="KEGG" id="mon:G8E03_14475"/>
<dbReference type="AlphaFoldDB" id="A0A6G7VPC6"/>
<dbReference type="EMBL" id="CP049811">
    <property type="protein sequence ID" value="QIK41854.1"/>
    <property type="molecule type" value="Genomic_DNA"/>
</dbReference>
<evidence type="ECO:0008006" key="4">
    <source>
        <dbReference type="Google" id="ProtNLM"/>
    </source>
</evidence>
<accession>A0A6G7VPC6</accession>
<keyword evidence="3" id="KW-1185">Reference proteome</keyword>
<feature type="chain" id="PRO_5026132801" description="Lipoprotein" evidence="1">
    <location>
        <begin position="25"/>
        <end position="145"/>
    </location>
</feature>
<name>A0A6G7VPC6_9RHOB</name>
<dbReference type="Proteomes" id="UP000500791">
    <property type="component" value="Chromosome"/>
</dbReference>
<evidence type="ECO:0000313" key="3">
    <source>
        <dbReference type="Proteomes" id="UP000500791"/>
    </source>
</evidence>
<reference evidence="2 3" key="1">
    <citation type="submission" date="2020-03" db="EMBL/GenBank/DDBJ databases">
        <title>Complete genome sequence of Monaibacterium sp. ALG8 with diverse plasmids.</title>
        <authorList>
            <person name="Sun C."/>
        </authorList>
    </citation>
    <scope>NUCLEOTIDE SEQUENCE [LARGE SCALE GENOMIC DNA]</scope>
    <source>
        <strain evidence="2 3">ALG8</strain>
    </source>
</reference>